<gene>
    <name evidence="1" type="ORF">SaccyDRAFT_3218</name>
</gene>
<protein>
    <submittedName>
        <fullName evidence="1">Uncharacterized protein</fullName>
    </submittedName>
</protein>
<organism evidence="1 2">
    <name type="scientific">Saccharomonospora cyanea NA-134</name>
    <dbReference type="NCBI Taxonomy" id="882082"/>
    <lineage>
        <taxon>Bacteria</taxon>
        <taxon>Bacillati</taxon>
        <taxon>Actinomycetota</taxon>
        <taxon>Actinomycetes</taxon>
        <taxon>Pseudonocardiales</taxon>
        <taxon>Pseudonocardiaceae</taxon>
        <taxon>Saccharomonospora</taxon>
    </lineage>
</organism>
<dbReference type="Proteomes" id="UP000002791">
    <property type="component" value="Chromosome"/>
</dbReference>
<dbReference type="AlphaFoldDB" id="H5XMS8"/>
<dbReference type="eggNOG" id="ENOG5033Y0X">
    <property type="taxonomic scope" value="Bacteria"/>
</dbReference>
<keyword evidence="2" id="KW-1185">Reference proteome</keyword>
<dbReference type="HOGENOM" id="CLU_1667565_0_0_11"/>
<name>H5XMS8_9PSEU</name>
<sequence>MRHVRVESTSTGNFLDPAAYLALLPTLAGALPSGARAFATDPDHYDFFGRRCVKDLEPATLQRGEADGESWLRLGFRHNCWKHEEDLSIRYVGVSSLSLDPVDTSDWTSFRAVTLDEILPHEHGCSHEIGFLGGSLTVVGRDLTATWTEAECPNRRPGS</sequence>
<evidence type="ECO:0000313" key="1">
    <source>
        <dbReference type="EMBL" id="EHR62053.1"/>
    </source>
</evidence>
<accession>H5XMS8</accession>
<dbReference type="OrthoDB" id="3871343at2"/>
<reference evidence="1 2" key="1">
    <citation type="submission" date="2011-11" db="EMBL/GenBank/DDBJ databases">
        <title>The Noncontiguous Finished sequence of Saccharomonospora cyanea NA-134.</title>
        <authorList>
            <consortium name="US DOE Joint Genome Institute"/>
            <person name="Lucas S."/>
            <person name="Han J."/>
            <person name="Lapidus A."/>
            <person name="Cheng J.-F."/>
            <person name="Goodwin L."/>
            <person name="Pitluck S."/>
            <person name="Peters L."/>
            <person name="Ovchinnikova G."/>
            <person name="Lu M."/>
            <person name="Detter J.C."/>
            <person name="Han C."/>
            <person name="Tapia R."/>
            <person name="Land M."/>
            <person name="Hauser L."/>
            <person name="Kyrpides N."/>
            <person name="Ivanova N."/>
            <person name="Pagani I."/>
            <person name="Brambilla E.-M."/>
            <person name="Klenk H.-P."/>
            <person name="Woyke T."/>
        </authorList>
    </citation>
    <scope>NUCLEOTIDE SEQUENCE [LARGE SCALE GENOMIC DNA]</scope>
    <source>
        <strain evidence="1 2">NA-134</strain>
    </source>
</reference>
<dbReference type="EMBL" id="CM001440">
    <property type="protein sequence ID" value="EHR62053.1"/>
    <property type="molecule type" value="Genomic_DNA"/>
</dbReference>
<evidence type="ECO:0000313" key="2">
    <source>
        <dbReference type="Proteomes" id="UP000002791"/>
    </source>
</evidence>
<proteinExistence type="predicted"/>